<dbReference type="Pfam" id="PF13392">
    <property type="entry name" value="HNH_3"/>
    <property type="match status" value="1"/>
</dbReference>
<dbReference type="AlphaFoldDB" id="A0A0F9NRL7"/>
<dbReference type="EMBL" id="LAZR01007651">
    <property type="protein sequence ID" value="KKM83877.1"/>
    <property type="molecule type" value="Genomic_DNA"/>
</dbReference>
<evidence type="ECO:0000259" key="1">
    <source>
        <dbReference type="Pfam" id="PF13392"/>
    </source>
</evidence>
<reference evidence="2" key="1">
    <citation type="journal article" date="2015" name="Nature">
        <title>Complex archaea that bridge the gap between prokaryotes and eukaryotes.</title>
        <authorList>
            <person name="Spang A."/>
            <person name="Saw J.H."/>
            <person name="Jorgensen S.L."/>
            <person name="Zaremba-Niedzwiedzka K."/>
            <person name="Martijn J."/>
            <person name="Lind A.E."/>
            <person name="van Eijk R."/>
            <person name="Schleper C."/>
            <person name="Guy L."/>
            <person name="Ettema T.J."/>
        </authorList>
    </citation>
    <scope>NUCLEOTIDE SEQUENCE</scope>
</reference>
<gene>
    <name evidence="2" type="ORF">LCGC14_1304860</name>
</gene>
<dbReference type="Gene3D" id="3.90.75.20">
    <property type="match status" value="1"/>
</dbReference>
<feature type="domain" description="HNH nuclease" evidence="1">
    <location>
        <begin position="31"/>
        <end position="71"/>
    </location>
</feature>
<accession>A0A0F9NRL7</accession>
<name>A0A0F9NRL7_9ZZZZ</name>
<protein>
    <recommendedName>
        <fullName evidence="1">HNH nuclease domain-containing protein</fullName>
    </recommendedName>
</protein>
<dbReference type="InterPro" id="IPR003615">
    <property type="entry name" value="HNH_nuc"/>
</dbReference>
<dbReference type="InterPro" id="IPR044925">
    <property type="entry name" value="His-Me_finger_sf"/>
</dbReference>
<proteinExistence type="predicted"/>
<dbReference type="SUPFAM" id="SSF54060">
    <property type="entry name" value="His-Me finger endonucleases"/>
    <property type="match status" value="1"/>
</dbReference>
<evidence type="ECO:0000313" key="2">
    <source>
        <dbReference type="EMBL" id="KKM83877.1"/>
    </source>
</evidence>
<organism evidence="2">
    <name type="scientific">marine sediment metagenome</name>
    <dbReference type="NCBI Taxonomy" id="412755"/>
    <lineage>
        <taxon>unclassified sequences</taxon>
        <taxon>metagenomes</taxon>
        <taxon>ecological metagenomes</taxon>
    </lineage>
</organism>
<comment type="caution">
    <text evidence="2">The sequence shown here is derived from an EMBL/GenBank/DDBJ whole genome shotgun (WGS) entry which is preliminary data.</text>
</comment>
<sequence length="175" mass="20535">MANNKYKIIIAPKGYPGKTYCGNGRNTHYCYEHHFVFWKMTGKIIKAGETIHHKNEIKTDNSFENLELINRGGHTGKHNAKNTIRVNVKCTCGDIFNIREKEYLYKKKINKCKKIFCSRVCLFKYGNKRGGVSFLKNKRMVERGLKLRHSGYRIAKDNNMNRMTVYNHIKKIKRS</sequence>